<evidence type="ECO:0000313" key="7">
    <source>
        <dbReference type="EMBL" id="KAL0312585.1"/>
    </source>
</evidence>
<dbReference type="FunFam" id="3.40.50.300:FF:001237">
    <property type="entry name" value="Dynamin-related protein 4C"/>
    <property type="match status" value="1"/>
</dbReference>
<dbReference type="PANTHER" id="PTHR11566">
    <property type="entry name" value="DYNAMIN"/>
    <property type="match status" value="1"/>
</dbReference>
<organism evidence="7">
    <name type="scientific">Sesamum radiatum</name>
    <name type="common">Black benniseed</name>
    <dbReference type="NCBI Taxonomy" id="300843"/>
    <lineage>
        <taxon>Eukaryota</taxon>
        <taxon>Viridiplantae</taxon>
        <taxon>Streptophyta</taxon>
        <taxon>Embryophyta</taxon>
        <taxon>Tracheophyta</taxon>
        <taxon>Spermatophyta</taxon>
        <taxon>Magnoliopsida</taxon>
        <taxon>eudicotyledons</taxon>
        <taxon>Gunneridae</taxon>
        <taxon>Pentapetalae</taxon>
        <taxon>asterids</taxon>
        <taxon>lamiids</taxon>
        <taxon>Lamiales</taxon>
        <taxon>Pedaliaceae</taxon>
        <taxon>Sesamum</taxon>
    </lineage>
</organism>
<dbReference type="PROSITE" id="PS51718">
    <property type="entry name" value="G_DYNAMIN_2"/>
    <property type="match status" value="1"/>
</dbReference>
<keyword evidence="2" id="KW-0342">GTP-binding</keyword>
<dbReference type="Pfam" id="PF01031">
    <property type="entry name" value="Dynamin_M"/>
    <property type="match status" value="1"/>
</dbReference>
<gene>
    <name evidence="7" type="ORF">Sradi_5657800</name>
</gene>
<dbReference type="InterPro" id="IPR001401">
    <property type="entry name" value="Dynamin_GTPase"/>
</dbReference>
<dbReference type="AlphaFoldDB" id="A0AAW2L039"/>
<feature type="domain" description="Dynamin-type G" evidence="6">
    <location>
        <begin position="85"/>
        <end position="346"/>
    </location>
</feature>
<reference evidence="7" key="1">
    <citation type="submission" date="2020-06" db="EMBL/GenBank/DDBJ databases">
        <authorList>
            <person name="Li T."/>
            <person name="Hu X."/>
            <person name="Zhang T."/>
            <person name="Song X."/>
            <person name="Zhang H."/>
            <person name="Dai N."/>
            <person name="Sheng W."/>
            <person name="Hou X."/>
            <person name="Wei L."/>
        </authorList>
    </citation>
    <scope>NUCLEOTIDE SEQUENCE</scope>
    <source>
        <strain evidence="7">G02</strain>
        <tissue evidence="7">Leaf</tissue>
    </source>
</reference>
<accession>A0AAW2L039</accession>
<dbReference type="Gene3D" id="3.40.50.300">
    <property type="entry name" value="P-loop containing nucleotide triphosphate hydrolases"/>
    <property type="match status" value="1"/>
</dbReference>
<dbReference type="PANTHER" id="PTHR11566:SF173">
    <property type="entry name" value="DYNAMIN-RELATED PROTEIN 4C"/>
    <property type="match status" value="1"/>
</dbReference>
<dbReference type="InterPro" id="IPR022812">
    <property type="entry name" value="Dynamin"/>
</dbReference>
<dbReference type="Pfam" id="PF00350">
    <property type="entry name" value="Dynamin_N"/>
    <property type="match status" value="1"/>
</dbReference>
<dbReference type="Gene3D" id="1.20.120.1240">
    <property type="entry name" value="Dynamin, middle domain"/>
    <property type="match status" value="1"/>
</dbReference>
<dbReference type="InterPro" id="IPR045063">
    <property type="entry name" value="Dynamin_N"/>
</dbReference>
<evidence type="ECO:0000259" key="6">
    <source>
        <dbReference type="PROSITE" id="PS51718"/>
    </source>
</evidence>
<dbReference type="CDD" id="cd08771">
    <property type="entry name" value="DLP_1"/>
    <property type="match status" value="1"/>
</dbReference>
<evidence type="ECO:0000259" key="5">
    <source>
        <dbReference type="PROSITE" id="PS51388"/>
    </source>
</evidence>
<evidence type="ECO:0000256" key="2">
    <source>
        <dbReference type="ARBA" id="ARBA00023134"/>
    </source>
</evidence>
<dbReference type="InterPro" id="IPR030381">
    <property type="entry name" value="G_DYNAMIN_dom"/>
</dbReference>
<sequence>MKKLINTNSSIAINGLSDSCQRGNVSDGHTLCPENESPEYLGEHYDEEEEEERPLAPIVASYNDRIRPLLDTVDRLRHLKIMQEGIQLPTIVVVGDQSSGKSSVLESLAGISLPRGQGICTRVPLIMRLQNHSNPVPELFLEFNGKVVPTDEKHIADAINLATEEIAGKGKGISNNPLTLVVKKMAVPDLTMVDLPGITRVPVHGQPEDIYEQISKIIMEFITPEESIILNVLSASVDFSTCESIRMSQRVDKTGQRTLAVVTKADKSPEGLLEKVTADDVNIGLGYVCVRNRIGDETYEEAREEEAKLFETNPQLSKINKSMVGIPVLAEKLVKIQATIIVKCLPEIVRKINDKLSANIEDLNKLPKHLNSVAEAMTTFMHILGSAKESLRKIILQGEFDEYKDATEMHCTARLAEMLNQYSTDLQSKKYVDNDPRKDFLLDEMKVLEETKSIGLPHFLPRAAFLTLLQQKVMDVSMIPFEFVDKIWSYLEVVVVSVLLRHCDNYPQLLSCTRRAAKNLIDKKHQQSIDWVTDMVEMEKLTDYTCNPEYTASYNKLMSRQDEFIKTVNGLGASWNIQIDGFGSINLGHLHGKGGVVDAFDVKMRMTAYWDIVLRRMVDNMALHLTFSIQNLVKKEMQAEIIDELIGPQGNSLERMLEESPSVAEKRQKLEKSIKLLKESKNVVANIMDRVVDNFD</sequence>
<dbReference type="GO" id="GO:0005737">
    <property type="term" value="C:cytoplasm"/>
    <property type="evidence" value="ECO:0007669"/>
    <property type="project" value="TreeGrafter"/>
</dbReference>
<evidence type="ECO:0000256" key="4">
    <source>
        <dbReference type="SAM" id="MobiDB-lite"/>
    </source>
</evidence>
<dbReference type="InterPro" id="IPR020850">
    <property type="entry name" value="GED_dom"/>
</dbReference>
<dbReference type="InterPro" id="IPR027417">
    <property type="entry name" value="P-loop_NTPase"/>
</dbReference>
<keyword evidence="1" id="KW-0547">Nucleotide-binding</keyword>
<dbReference type="InterPro" id="IPR003130">
    <property type="entry name" value="GED"/>
</dbReference>
<feature type="domain" description="GED" evidence="5">
    <location>
        <begin position="599"/>
        <end position="692"/>
    </location>
</feature>
<dbReference type="GO" id="GO:0003924">
    <property type="term" value="F:GTPase activity"/>
    <property type="evidence" value="ECO:0007669"/>
    <property type="project" value="InterPro"/>
</dbReference>
<protein>
    <submittedName>
        <fullName evidence="7">Dynamin-related protein 4C</fullName>
    </submittedName>
</protein>
<dbReference type="Pfam" id="PF02212">
    <property type="entry name" value="GED"/>
    <property type="match status" value="1"/>
</dbReference>
<proteinExistence type="predicted"/>
<dbReference type="InterPro" id="IPR000375">
    <property type="entry name" value="Dynamin_stalk"/>
</dbReference>
<dbReference type="GO" id="GO:0016020">
    <property type="term" value="C:membrane"/>
    <property type="evidence" value="ECO:0007669"/>
    <property type="project" value="TreeGrafter"/>
</dbReference>
<dbReference type="PROSITE" id="PS51388">
    <property type="entry name" value="GED"/>
    <property type="match status" value="1"/>
</dbReference>
<name>A0AAW2L039_SESRA</name>
<dbReference type="SUPFAM" id="SSF52540">
    <property type="entry name" value="P-loop containing nucleoside triphosphate hydrolases"/>
    <property type="match status" value="1"/>
</dbReference>
<dbReference type="EMBL" id="JACGWJ010000026">
    <property type="protein sequence ID" value="KAL0312585.1"/>
    <property type="molecule type" value="Genomic_DNA"/>
</dbReference>
<dbReference type="SMART" id="SM00302">
    <property type="entry name" value="GED"/>
    <property type="match status" value="1"/>
</dbReference>
<dbReference type="GO" id="GO:0005874">
    <property type="term" value="C:microtubule"/>
    <property type="evidence" value="ECO:0007669"/>
    <property type="project" value="TreeGrafter"/>
</dbReference>
<evidence type="ECO:0000256" key="3">
    <source>
        <dbReference type="ARBA" id="ARBA00023175"/>
    </source>
</evidence>
<evidence type="ECO:0000256" key="1">
    <source>
        <dbReference type="ARBA" id="ARBA00022741"/>
    </source>
</evidence>
<dbReference type="GO" id="GO:0008017">
    <property type="term" value="F:microtubule binding"/>
    <property type="evidence" value="ECO:0007669"/>
    <property type="project" value="TreeGrafter"/>
</dbReference>
<dbReference type="PRINTS" id="PR00195">
    <property type="entry name" value="DYNAMIN"/>
</dbReference>
<dbReference type="GO" id="GO:0005525">
    <property type="term" value="F:GTP binding"/>
    <property type="evidence" value="ECO:0007669"/>
    <property type="project" value="UniProtKB-KW"/>
</dbReference>
<comment type="caution">
    <text evidence="7">The sequence shown here is derived from an EMBL/GenBank/DDBJ whole genome shotgun (WGS) entry which is preliminary data.</text>
</comment>
<reference evidence="7" key="2">
    <citation type="journal article" date="2024" name="Plant">
        <title>Genomic evolution and insights into agronomic trait innovations of Sesamum species.</title>
        <authorList>
            <person name="Miao H."/>
            <person name="Wang L."/>
            <person name="Qu L."/>
            <person name="Liu H."/>
            <person name="Sun Y."/>
            <person name="Le M."/>
            <person name="Wang Q."/>
            <person name="Wei S."/>
            <person name="Zheng Y."/>
            <person name="Lin W."/>
            <person name="Duan Y."/>
            <person name="Cao H."/>
            <person name="Xiong S."/>
            <person name="Wang X."/>
            <person name="Wei L."/>
            <person name="Li C."/>
            <person name="Ma Q."/>
            <person name="Ju M."/>
            <person name="Zhao R."/>
            <person name="Li G."/>
            <person name="Mu C."/>
            <person name="Tian Q."/>
            <person name="Mei H."/>
            <person name="Zhang T."/>
            <person name="Gao T."/>
            <person name="Zhang H."/>
        </authorList>
    </citation>
    <scope>NUCLEOTIDE SEQUENCE</scope>
    <source>
        <strain evidence="7">G02</strain>
    </source>
</reference>
<dbReference type="SMART" id="SM00053">
    <property type="entry name" value="DYNc"/>
    <property type="match status" value="1"/>
</dbReference>
<keyword evidence="3" id="KW-0505">Motor protein</keyword>
<feature type="region of interest" description="Disordered" evidence="4">
    <location>
        <begin position="27"/>
        <end position="53"/>
    </location>
</feature>